<evidence type="ECO:0000313" key="2">
    <source>
        <dbReference type="Proteomes" id="UP001287286"/>
    </source>
</evidence>
<gene>
    <name evidence="1" type="ORF">Purlil1_12849</name>
</gene>
<evidence type="ECO:0000313" key="1">
    <source>
        <dbReference type="EMBL" id="KAK4074902.1"/>
    </source>
</evidence>
<organism evidence="1 2">
    <name type="scientific">Purpureocillium lilacinum</name>
    <name type="common">Paecilomyces lilacinus</name>
    <dbReference type="NCBI Taxonomy" id="33203"/>
    <lineage>
        <taxon>Eukaryota</taxon>
        <taxon>Fungi</taxon>
        <taxon>Dikarya</taxon>
        <taxon>Ascomycota</taxon>
        <taxon>Pezizomycotina</taxon>
        <taxon>Sordariomycetes</taxon>
        <taxon>Hypocreomycetidae</taxon>
        <taxon>Hypocreales</taxon>
        <taxon>Ophiocordycipitaceae</taxon>
        <taxon>Purpureocillium</taxon>
    </lineage>
</organism>
<sequence>MWQRADTERQWSYGDGGVSPSQTADIQHVLHRPIFVFPRGRLNGKINGKVDRMIKGWVHHLRKTAHQGHTARSSCHLCEAEIQPGLDSFKAHARTDVSNHPTLADDADIEEALKNVSIHAPVSQRQEHNSLRYLKSWKVSMKESSRISRNLGVCLAKSMSILHGTLQSEAKVPHEQCNTVLYIENLDSDPMP</sequence>
<dbReference type="EMBL" id="JAWRVI010000139">
    <property type="protein sequence ID" value="KAK4074902.1"/>
    <property type="molecule type" value="Genomic_DNA"/>
</dbReference>
<keyword evidence="2" id="KW-1185">Reference proteome</keyword>
<accession>A0ABR0BFQ5</accession>
<name>A0ABR0BFQ5_PURLI</name>
<comment type="caution">
    <text evidence="1">The sequence shown here is derived from an EMBL/GenBank/DDBJ whole genome shotgun (WGS) entry which is preliminary data.</text>
</comment>
<dbReference type="Proteomes" id="UP001287286">
    <property type="component" value="Unassembled WGS sequence"/>
</dbReference>
<reference evidence="1 2" key="1">
    <citation type="journal article" date="2024" name="Microbiol. Resour. Announc.">
        <title>Genome annotations for the ascomycete fungi Trichoderma harzianum, Trichoderma aggressivum, and Purpureocillium lilacinum.</title>
        <authorList>
            <person name="Beijen E.P.W."/>
            <person name="Ohm R.A."/>
        </authorList>
    </citation>
    <scope>NUCLEOTIDE SEQUENCE [LARGE SCALE GENOMIC DNA]</scope>
    <source>
        <strain evidence="1 2">CBS 150709</strain>
    </source>
</reference>
<proteinExistence type="predicted"/>
<protein>
    <submittedName>
        <fullName evidence="1">Uncharacterized protein</fullName>
    </submittedName>
</protein>